<dbReference type="AlphaFoldDB" id="A0A150IUY5"/>
<dbReference type="InterPro" id="IPR002771">
    <property type="entry name" value="Multi_antbiot-R_MarC"/>
</dbReference>
<comment type="subcellular location">
    <subcellularLocation>
        <location evidence="1 7">Cell membrane</location>
        <topology evidence="1 7">Multi-pass membrane protein</topology>
    </subcellularLocation>
</comment>
<dbReference type="GO" id="GO:0005886">
    <property type="term" value="C:plasma membrane"/>
    <property type="evidence" value="ECO:0007669"/>
    <property type="project" value="UniProtKB-SubCell"/>
</dbReference>
<keyword evidence="5 7" id="KW-1133">Transmembrane helix</keyword>
<dbReference type="EMBL" id="LNGF01000001">
    <property type="protein sequence ID" value="KYC48762.1"/>
    <property type="molecule type" value="Genomic_DNA"/>
</dbReference>
<dbReference type="NCBIfam" id="TIGR00427">
    <property type="entry name" value="NAAT family transporter"/>
    <property type="match status" value="1"/>
</dbReference>
<evidence type="ECO:0000256" key="3">
    <source>
        <dbReference type="ARBA" id="ARBA00022475"/>
    </source>
</evidence>
<organism evidence="9 11">
    <name type="scientific">Candidatus Methanofastidiosum methylothiophilum</name>
    <dbReference type="NCBI Taxonomy" id="1705564"/>
    <lineage>
        <taxon>Archaea</taxon>
        <taxon>Methanobacteriati</taxon>
        <taxon>Methanobacteriota</taxon>
        <taxon>Stenosarchaea group</taxon>
        <taxon>Candidatus Methanofastidiosia</taxon>
        <taxon>Candidatus Methanofastidiosales</taxon>
        <taxon>Candidatus Methanofastidiosaceae</taxon>
        <taxon>Candidatus Methanofastidiosum</taxon>
    </lineage>
</organism>
<dbReference type="EMBL" id="LNGE01000004">
    <property type="protein sequence ID" value="KYC46129.1"/>
    <property type="molecule type" value="Genomic_DNA"/>
</dbReference>
<evidence type="ECO:0000313" key="11">
    <source>
        <dbReference type="Proteomes" id="UP000091929"/>
    </source>
</evidence>
<name>A0A150IUY5_9EURY</name>
<dbReference type="Proteomes" id="UP000091929">
    <property type="component" value="Unassembled WGS sequence"/>
</dbReference>
<feature type="transmembrane region" description="Helical" evidence="7">
    <location>
        <begin position="114"/>
        <end position="137"/>
    </location>
</feature>
<dbReference type="Pfam" id="PF01914">
    <property type="entry name" value="MarC"/>
    <property type="match status" value="1"/>
</dbReference>
<accession>A0A150IMA5</accession>
<keyword evidence="3" id="KW-1003">Cell membrane</keyword>
<dbReference type="Proteomes" id="UP000092403">
    <property type="component" value="Unassembled WGS sequence"/>
</dbReference>
<comment type="similarity">
    <text evidence="2 7">Belongs to the UPF0056 (MarC) family.</text>
</comment>
<evidence type="ECO:0000256" key="7">
    <source>
        <dbReference type="RuleBase" id="RU362048"/>
    </source>
</evidence>
<evidence type="ECO:0000256" key="1">
    <source>
        <dbReference type="ARBA" id="ARBA00004651"/>
    </source>
</evidence>
<evidence type="ECO:0000256" key="6">
    <source>
        <dbReference type="ARBA" id="ARBA00023136"/>
    </source>
</evidence>
<proteinExistence type="inferred from homology"/>
<feature type="transmembrane region" description="Helical" evidence="7">
    <location>
        <begin position="176"/>
        <end position="199"/>
    </location>
</feature>
<accession>A0A150J2F4</accession>
<evidence type="ECO:0000313" key="12">
    <source>
        <dbReference type="Proteomes" id="UP000092401"/>
    </source>
</evidence>
<evidence type="ECO:0000313" key="9">
    <source>
        <dbReference type="EMBL" id="KYC48762.1"/>
    </source>
</evidence>
<accession>A0A150IUY5</accession>
<gene>
    <name evidence="8" type="ORF">APG10_00232</name>
    <name evidence="9" type="ORF">APG11_00073</name>
    <name evidence="10" type="ORF">APG12_00072</name>
</gene>
<keyword evidence="4 7" id="KW-0812">Transmembrane</keyword>
<evidence type="ECO:0000313" key="10">
    <source>
        <dbReference type="EMBL" id="KYC51410.1"/>
    </source>
</evidence>
<protein>
    <recommendedName>
        <fullName evidence="7">UPF0056 membrane protein</fullName>
    </recommendedName>
</protein>
<dbReference type="PANTHER" id="PTHR33508:SF1">
    <property type="entry name" value="UPF0056 MEMBRANE PROTEIN YHCE"/>
    <property type="match status" value="1"/>
</dbReference>
<dbReference type="EMBL" id="LNJC01000001">
    <property type="protein sequence ID" value="KYC51410.1"/>
    <property type="molecule type" value="Genomic_DNA"/>
</dbReference>
<reference evidence="11 12" key="1">
    <citation type="journal article" date="2016" name="ISME J.">
        <title>Chasing the elusive Euryarchaeota class WSA2: genomes reveal a uniquely fastidious methyl-reducing methanogen.</title>
        <authorList>
            <person name="Nobu M.K."/>
            <person name="Narihiro T."/>
            <person name="Kuroda K."/>
            <person name="Mei R."/>
            <person name="Liu W.T."/>
        </authorList>
    </citation>
    <scope>NUCLEOTIDE SEQUENCE [LARGE SCALE GENOMIC DNA]</scope>
    <source>
        <strain evidence="8">B03fssc0709_Meth_Bin005</strain>
        <strain evidence="9">B15fssc0709_Meth_Bin003</strain>
        <strain evidence="10">BMIXfssc0709_Meth_Bin006</strain>
    </source>
</reference>
<sequence length="210" mass="22938">MVALTFFVYALTSIFVIVNPVGAMFTFMSLTADKDNKERIRLGTRSVLIGCLLAVIFAISGEIILRFFGVTVDSLRVAGGIILFKVALDMVYAKTSRESFTEEERKDAKDRDDISVFPVAMPLLTGPGTITTVIVVIRSVPTVELKMVAILAILVTFAITFLMFRFSTPLSKILGVTVTLVFTRIMGLLLGAIAINFLATGIKNIFLAML</sequence>
<feature type="transmembrane region" description="Helical" evidence="7">
    <location>
        <begin position="143"/>
        <end position="164"/>
    </location>
</feature>
<evidence type="ECO:0000256" key="5">
    <source>
        <dbReference type="ARBA" id="ARBA00022989"/>
    </source>
</evidence>
<keyword evidence="6 7" id="KW-0472">Membrane</keyword>
<feature type="transmembrane region" description="Helical" evidence="7">
    <location>
        <begin position="47"/>
        <end position="68"/>
    </location>
</feature>
<comment type="caution">
    <text evidence="9">The sequence shown here is derived from an EMBL/GenBank/DDBJ whole genome shotgun (WGS) entry which is preliminary data.</text>
</comment>
<evidence type="ECO:0000256" key="4">
    <source>
        <dbReference type="ARBA" id="ARBA00022692"/>
    </source>
</evidence>
<evidence type="ECO:0000256" key="2">
    <source>
        <dbReference type="ARBA" id="ARBA00009784"/>
    </source>
</evidence>
<dbReference type="PANTHER" id="PTHR33508">
    <property type="entry name" value="UPF0056 MEMBRANE PROTEIN YHCE"/>
    <property type="match status" value="1"/>
</dbReference>
<comment type="caution">
    <text evidence="7">Lacks conserved residue(s) required for the propagation of feature annotation.</text>
</comment>
<dbReference type="Proteomes" id="UP000092401">
    <property type="component" value="Unassembled WGS sequence"/>
</dbReference>
<evidence type="ECO:0000313" key="8">
    <source>
        <dbReference type="EMBL" id="KYC46129.1"/>
    </source>
</evidence>
<feature type="transmembrane region" description="Helical" evidence="7">
    <location>
        <begin position="6"/>
        <end position="27"/>
    </location>
</feature>